<evidence type="ECO:0000259" key="2">
    <source>
        <dbReference type="PROSITE" id="PS50994"/>
    </source>
</evidence>
<reference evidence="3" key="1">
    <citation type="submission" date="2022-03" db="EMBL/GenBank/DDBJ databases">
        <authorList>
            <person name="Tunstrom K."/>
        </authorList>
    </citation>
    <scope>NUCLEOTIDE SEQUENCE</scope>
</reference>
<dbReference type="GO" id="GO:0015074">
    <property type="term" value="P:DNA integration"/>
    <property type="evidence" value="ECO:0007669"/>
    <property type="project" value="InterPro"/>
</dbReference>
<dbReference type="AlphaFoldDB" id="A0AAU9TMM1"/>
<dbReference type="GO" id="GO:0003676">
    <property type="term" value="F:nucleic acid binding"/>
    <property type="evidence" value="ECO:0007669"/>
    <property type="project" value="InterPro"/>
</dbReference>
<comment type="caution">
    <text evidence="3">The sequence shown here is derived from an EMBL/GenBank/DDBJ whole genome shotgun (WGS) entry which is preliminary data.</text>
</comment>
<dbReference type="InterPro" id="IPR036397">
    <property type="entry name" value="RNaseH_sf"/>
</dbReference>
<dbReference type="InterPro" id="IPR050951">
    <property type="entry name" value="Retrovirus_Pol_polyprotein"/>
</dbReference>
<proteinExistence type="predicted"/>
<keyword evidence="4" id="KW-1185">Reference proteome</keyword>
<feature type="compositionally biased region" description="Acidic residues" evidence="1">
    <location>
        <begin position="255"/>
        <end position="270"/>
    </location>
</feature>
<evidence type="ECO:0000313" key="3">
    <source>
        <dbReference type="EMBL" id="CAH2088849.1"/>
    </source>
</evidence>
<gene>
    <name evidence="3" type="ORF">EEDITHA_LOCUS4967</name>
</gene>
<name>A0AAU9TMM1_EUPED</name>
<dbReference type="PROSITE" id="PS50994">
    <property type="entry name" value="INTEGRASE"/>
    <property type="match status" value="1"/>
</dbReference>
<dbReference type="PANTHER" id="PTHR37984:SF15">
    <property type="entry name" value="INTEGRASE CATALYTIC DOMAIN-CONTAINING PROTEIN"/>
    <property type="match status" value="1"/>
</dbReference>
<accession>A0AAU9TMM1</accession>
<dbReference type="InterPro" id="IPR012337">
    <property type="entry name" value="RNaseH-like_sf"/>
</dbReference>
<dbReference type="InterPro" id="IPR001584">
    <property type="entry name" value="Integrase_cat-core"/>
</dbReference>
<dbReference type="Pfam" id="PF00665">
    <property type="entry name" value="rve"/>
    <property type="match status" value="1"/>
</dbReference>
<evidence type="ECO:0000256" key="1">
    <source>
        <dbReference type="SAM" id="MobiDB-lite"/>
    </source>
</evidence>
<sequence>MSRYVRKFIDNCVTCKVAKSHSGKVQARLHPIPKVGTPWHTIHVDATGRLSGKSDQKEYVFVIIDAFTKYVLLFHTVNIDSKSSIKAVKDSVALFGTPTRIIADQGRCFASKEFKEFCDSSNINLHLISTGSSRANGQVARPLSLMAADDVEPEVNLNIVRDNALRNIESAASYEKRRFDQTKAKFNKFSVGDFVLIMNEERNQTKLDQKFKGPFEVIEVLEGDRYNLKALNCNRTYKYAHDKLRKMPENQSITDEIEEEQSSCDAEESI</sequence>
<feature type="domain" description="Integrase catalytic" evidence="2">
    <location>
        <begin position="34"/>
        <end position="222"/>
    </location>
</feature>
<feature type="region of interest" description="Disordered" evidence="1">
    <location>
        <begin position="250"/>
        <end position="270"/>
    </location>
</feature>
<dbReference type="SUPFAM" id="SSF53098">
    <property type="entry name" value="Ribonuclease H-like"/>
    <property type="match status" value="1"/>
</dbReference>
<dbReference type="Gene3D" id="3.30.420.10">
    <property type="entry name" value="Ribonuclease H-like superfamily/Ribonuclease H"/>
    <property type="match status" value="1"/>
</dbReference>
<protein>
    <recommendedName>
        <fullName evidence="2">Integrase catalytic domain-containing protein</fullName>
    </recommendedName>
</protein>
<dbReference type="Proteomes" id="UP001153954">
    <property type="component" value="Unassembled WGS sequence"/>
</dbReference>
<dbReference type="PANTHER" id="PTHR37984">
    <property type="entry name" value="PROTEIN CBG26694"/>
    <property type="match status" value="1"/>
</dbReference>
<organism evidence="3 4">
    <name type="scientific">Euphydryas editha</name>
    <name type="common">Edith's checkerspot</name>
    <dbReference type="NCBI Taxonomy" id="104508"/>
    <lineage>
        <taxon>Eukaryota</taxon>
        <taxon>Metazoa</taxon>
        <taxon>Ecdysozoa</taxon>
        <taxon>Arthropoda</taxon>
        <taxon>Hexapoda</taxon>
        <taxon>Insecta</taxon>
        <taxon>Pterygota</taxon>
        <taxon>Neoptera</taxon>
        <taxon>Endopterygota</taxon>
        <taxon>Lepidoptera</taxon>
        <taxon>Glossata</taxon>
        <taxon>Ditrysia</taxon>
        <taxon>Papilionoidea</taxon>
        <taxon>Nymphalidae</taxon>
        <taxon>Nymphalinae</taxon>
        <taxon>Euphydryas</taxon>
    </lineage>
</organism>
<evidence type="ECO:0000313" key="4">
    <source>
        <dbReference type="Proteomes" id="UP001153954"/>
    </source>
</evidence>
<dbReference type="EMBL" id="CAKOGL010000007">
    <property type="protein sequence ID" value="CAH2088849.1"/>
    <property type="molecule type" value="Genomic_DNA"/>
</dbReference>